<dbReference type="AlphaFoldDB" id="A0A235BQN0"/>
<keyword evidence="3" id="KW-0378">Hydrolase</keyword>
<dbReference type="PANTHER" id="PTHR13754:SF13">
    <property type="entry name" value="METALLO-BETA-LACTAMASE SUPERFAMILY PROTEIN (AFU_ORTHOLOGUE AFUA_3G07630)"/>
    <property type="match status" value="1"/>
</dbReference>
<gene>
    <name evidence="3" type="ORF">CH330_07685</name>
</gene>
<evidence type="ECO:0000259" key="2">
    <source>
        <dbReference type="SMART" id="SM00849"/>
    </source>
</evidence>
<dbReference type="Pfam" id="PF00753">
    <property type="entry name" value="Lactamase_B"/>
    <property type="match status" value="1"/>
</dbReference>
<comment type="caution">
    <text evidence="3">The sequence shown here is derived from an EMBL/GenBank/DDBJ whole genome shotgun (WGS) entry which is preliminary data.</text>
</comment>
<feature type="domain" description="Metallo-beta-lactamase" evidence="2">
    <location>
        <begin position="42"/>
        <end position="227"/>
    </location>
</feature>
<feature type="signal peptide" evidence="1">
    <location>
        <begin position="1"/>
        <end position="20"/>
    </location>
</feature>
<dbReference type="CDD" id="cd07713">
    <property type="entry name" value="DHPS-like_MBL-fold"/>
    <property type="match status" value="1"/>
</dbReference>
<dbReference type="Gene3D" id="3.60.15.10">
    <property type="entry name" value="Ribonuclease Z/Hydroxyacylglutathione hydrolase-like"/>
    <property type="match status" value="1"/>
</dbReference>
<evidence type="ECO:0000313" key="3">
    <source>
        <dbReference type="EMBL" id="OYD14783.1"/>
    </source>
</evidence>
<dbReference type="PANTHER" id="PTHR13754">
    <property type="entry name" value="METALLO-BETA-LACTAMASE SUPERFAMILY PROTEIN"/>
    <property type="match status" value="1"/>
</dbReference>
<evidence type="ECO:0000313" key="4">
    <source>
        <dbReference type="Proteomes" id="UP000215559"/>
    </source>
</evidence>
<dbReference type="SUPFAM" id="SSF56281">
    <property type="entry name" value="Metallo-hydrolase/oxidoreductase"/>
    <property type="match status" value="1"/>
</dbReference>
<name>A0A235BQN0_UNCW3</name>
<dbReference type="InterPro" id="IPR041712">
    <property type="entry name" value="DHPS-like_MBL-fold"/>
</dbReference>
<reference evidence="3 4" key="1">
    <citation type="submission" date="2017-07" db="EMBL/GenBank/DDBJ databases">
        <title>Recovery of genomes from metagenomes via a dereplication, aggregation, and scoring strategy.</title>
        <authorList>
            <person name="Sieber C.M."/>
            <person name="Probst A.J."/>
            <person name="Sharrar A."/>
            <person name="Thomas B.C."/>
            <person name="Hess M."/>
            <person name="Tringe S.G."/>
            <person name="Banfield J.F."/>
        </authorList>
    </citation>
    <scope>NUCLEOTIDE SEQUENCE [LARGE SCALE GENOMIC DNA]</scope>
    <source>
        <strain evidence="3">JGI_Cruoil_03_51_56</strain>
    </source>
</reference>
<dbReference type="InterPro" id="IPR001279">
    <property type="entry name" value="Metallo-B-lactamas"/>
</dbReference>
<protein>
    <submittedName>
        <fullName evidence="3">MBL fold metallo-hydrolase</fullName>
    </submittedName>
</protein>
<dbReference type="InterPro" id="IPR052926">
    <property type="entry name" value="Metallo-beta-lactamase_dom"/>
</dbReference>
<dbReference type="Proteomes" id="UP000215559">
    <property type="component" value="Unassembled WGS sequence"/>
</dbReference>
<accession>A0A235BQN0</accession>
<dbReference type="EMBL" id="NOZP01000137">
    <property type="protein sequence ID" value="OYD14783.1"/>
    <property type="molecule type" value="Genomic_DNA"/>
</dbReference>
<dbReference type="InterPro" id="IPR036866">
    <property type="entry name" value="RibonucZ/Hydroxyglut_hydro"/>
</dbReference>
<keyword evidence="1" id="KW-0732">Signal</keyword>
<dbReference type="GO" id="GO:0016787">
    <property type="term" value="F:hydrolase activity"/>
    <property type="evidence" value="ECO:0007669"/>
    <property type="project" value="UniProtKB-KW"/>
</dbReference>
<feature type="chain" id="PRO_5012263287" evidence="1">
    <location>
        <begin position="21"/>
        <end position="260"/>
    </location>
</feature>
<dbReference type="SMART" id="SM00849">
    <property type="entry name" value="Lactamase_B"/>
    <property type="match status" value="1"/>
</dbReference>
<dbReference type="GO" id="GO:0016740">
    <property type="term" value="F:transferase activity"/>
    <property type="evidence" value="ECO:0007669"/>
    <property type="project" value="TreeGrafter"/>
</dbReference>
<organism evidence="3 4">
    <name type="scientific">candidate division WOR-3 bacterium JGI_Cruoil_03_51_56</name>
    <dbReference type="NCBI Taxonomy" id="1973747"/>
    <lineage>
        <taxon>Bacteria</taxon>
        <taxon>Bacteria division WOR-3</taxon>
    </lineage>
</organism>
<sequence length="260" mass="28863">MYIFKIILPLLSAFMSFAVSNDLTLTIVYDNNPYNEELETRWGFSCLVQGLEKTILFDVGGEGSVLLKNMEKLEIDPKTIDLIVLSHIHYDHIGGLSAILEKNPFVTVYMPNSFPKSVKEEVKGAGAELVEVHGSKEICTDAYSTGELGIWIKEQSLIIETAKGLVIITGCAHPGVVNIIRHAKKLLKSDVYLVLGGFHLCWMNAWQIKSIINGVRKERVKKVAPCHCSGNLARKLFGKSYGENLVLSGVGKRIRIKDAF</sequence>
<proteinExistence type="predicted"/>
<evidence type="ECO:0000256" key="1">
    <source>
        <dbReference type="SAM" id="SignalP"/>
    </source>
</evidence>